<accession>A0AAD4WJC9</accession>
<protein>
    <submittedName>
        <fullName evidence="1">Uncharacterized protein</fullName>
    </submittedName>
</protein>
<comment type="caution">
    <text evidence="1">The sequence shown here is derived from an EMBL/GenBank/DDBJ whole genome shotgun (WGS) entry which is preliminary data.</text>
</comment>
<proteinExistence type="predicted"/>
<keyword evidence="2" id="KW-1185">Reference proteome</keyword>
<evidence type="ECO:0000313" key="1">
    <source>
        <dbReference type="EMBL" id="KAI5344203.1"/>
    </source>
</evidence>
<name>A0AAD4WJC9_PRUDU</name>
<evidence type="ECO:0000313" key="2">
    <source>
        <dbReference type="Proteomes" id="UP001054821"/>
    </source>
</evidence>
<organism evidence="1 2">
    <name type="scientific">Prunus dulcis</name>
    <name type="common">Almond</name>
    <name type="synonym">Amygdalus dulcis</name>
    <dbReference type="NCBI Taxonomy" id="3755"/>
    <lineage>
        <taxon>Eukaryota</taxon>
        <taxon>Viridiplantae</taxon>
        <taxon>Streptophyta</taxon>
        <taxon>Embryophyta</taxon>
        <taxon>Tracheophyta</taxon>
        <taxon>Spermatophyta</taxon>
        <taxon>Magnoliopsida</taxon>
        <taxon>eudicotyledons</taxon>
        <taxon>Gunneridae</taxon>
        <taxon>Pentapetalae</taxon>
        <taxon>rosids</taxon>
        <taxon>fabids</taxon>
        <taxon>Rosales</taxon>
        <taxon>Rosaceae</taxon>
        <taxon>Amygdaloideae</taxon>
        <taxon>Amygdaleae</taxon>
        <taxon>Prunus</taxon>
    </lineage>
</organism>
<sequence length="105" mass="11562">MPNRLKLENRTASRIRIGNPKARSGKRRQVKALKLPASTVVSYILVNVDSRASQSVITKLGHISKDCYNKKTPQQVNYATQVEAAPTMFYASNASGAGVTRDEEI</sequence>
<dbReference type="Proteomes" id="UP001054821">
    <property type="component" value="Chromosome 2"/>
</dbReference>
<gene>
    <name evidence="1" type="ORF">L3X38_012080</name>
</gene>
<dbReference type="EMBL" id="JAJFAZ020000002">
    <property type="protein sequence ID" value="KAI5344203.1"/>
    <property type="molecule type" value="Genomic_DNA"/>
</dbReference>
<reference evidence="1 2" key="1">
    <citation type="journal article" date="2022" name="G3 (Bethesda)">
        <title>Whole-genome sequence and methylome profiling of the almond [Prunus dulcis (Mill.) D.A. Webb] cultivar 'Nonpareil'.</title>
        <authorList>
            <person name="D'Amico-Willman K.M."/>
            <person name="Ouma W.Z."/>
            <person name="Meulia T."/>
            <person name="Sideli G.M."/>
            <person name="Gradziel T.M."/>
            <person name="Fresnedo-Ramirez J."/>
        </authorList>
    </citation>
    <scope>NUCLEOTIDE SEQUENCE [LARGE SCALE GENOMIC DNA]</scope>
    <source>
        <strain evidence="1">Clone GOH B32 T37-40</strain>
    </source>
</reference>
<dbReference type="AlphaFoldDB" id="A0AAD4WJC9"/>